<proteinExistence type="predicted"/>
<evidence type="ECO:0000256" key="1">
    <source>
        <dbReference type="SAM" id="MobiDB-lite"/>
    </source>
</evidence>
<protein>
    <submittedName>
        <fullName evidence="2">Uncharacterized protein</fullName>
    </submittedName>
</protein>
<reference evidence="2 3" key="1">
    <citation type="submission" date="2019-09" db="EMBL/GenBank/DDBJ databases">
        <authorList>
            <person name="Ou C."/>
        </authorList>
    </citation>
    <scope>NUCLEOTIDE SEQUENCE [LARGE SCALE GENOMIC DNA]</scope>
    <source>
        <strain evidence="2">S2</strain>
        <tissue evidence="2">Leaf</tissue>
    </source>
</reference>
<feature type="region of interest" description="Disordered" evidence="1">
    <location>
        <begin position="1"/>
        <end position="144"/>
    </location>
</feature>
<feature type="compositionally biased region" description="Polar residues" evidence="1">
    <location>
        <begin position="55"/>
        <end position="64"/>
    </location>
</feature>
<sequence length="182" mass="20465">MAGTREEEEVALTLSLPNAPPLPLQTTTKMAGTGEKEEEVALTLSLPNAPPPPVNITTAATNDGTKSDYSLRQKRKQVEGAAVPDPTESSSHDDYTPPVTNGRNQKEDEIVHEIIKDQKNQEKLVGNKETKRKEKKKKETKKKTTEVVDVLWDIPGEIPDLDLLEKEKYRLWYRFFDGIPED</sequence>
<dbReference type="Proteomes" id="UP000327157">
    <property type="component" value="Chromosome 12"/>
</dbReference>
<gene>
    <name evidence="2" type="ORF">D8674_007661</name>
</gene>
<feature type="compositionally biased region" description="Acidic residues" evidence="1">
    <location>
        <begin position="1"/>
        <end position="10"/>
    </location>
</feature>
<comment type="caution">
    <text evidence="2">The sequence shown here is derived from an EMBL/GenBank/DDBJ whole genome shotgun (WGS) entry which is preliminary data.</text>
</comment>
<keyword evidence="3" id="KW-1185">Reference proteome</keyword>
<dbReference type="AlphaFoldDB" id="A0A5N5HVG5"/>
<accession>A0A5N5HVG5</accession>
<feature type="compositionally biased region" description="Basic and acidic residues" evidence="1">
    <location>
        <begin position="104"/>
        <end position="132"/>
    </location>
</feature>
<evidence type="ECO:0000313" key="2">
    <source>
        <dbReference type="EMBL" id="KAB2630142.1"/>
    </source>
</evidence>
<reference evidence="3" key="2">
    <citation type="submission" date="2019-10" db="EMBL/GenBank/DDBJ databases">
        <title>A de novo genome assembly of a pear dwarfing rootstock.</title>
        <authorList>
            <person name="Wang F."/>
            <person name="Wang J."/>
            <person name="Li S."/>
            <person name="Zhang Y."/>
            <person name="Fang M."/>
            <person name="Ma L."/>
            <person name="Zhao Y."/>
            <person name="Jiang S."/>
        </authorList>
    </citation>
    <scope>NUCLEOTIDE SEQUENCE [LARGE SCALE GENOMIC DNA]</scope>
</reference>
<reference evidence="2 3" key="3">
    <citation type="submission" date="2019-11" db="EMBL/GenBank/DDBJ databases">
        <title>A de novo genome assembly of a pear dwarfing rootstock.</title>
        <authorList>
            <person name="Wang F."/>
            <person name="Wang J."/>
            <person name="Li S."/>
            <person name="Zhang Y."/>
            <person name="Fang M."/>
            <person name="Ma L."/>
            <person name="Zhao Y."/>
            <person name="Jiang S."/>
        </authorList>
    </citation>
    <scope>NUCLEOTIDE SEQUENCE [LARGE SCALE GENOMIC DNA]</scope>
    <source>
        <strain evidence="2">S2</strain>
        <tissue evidence="2">Leaf</tissue>
    </source>
</reference>
<dbReference type="EMBL" id="SMOL01000143">
    <property type="protein sequence ID" value="KAB2630142.1"/>
    <property type="molecule type" value="Genomic_DNA"/>
</dbReference>
<name>A0A5N5HVG5_9ROSA</name>
<evidence type="ECO:0000313" key="3">
    <source>
        <dbReference type="Proteomes" id="UP000327157"/>
    </source>
</evidence>
<organism evidence="2 3">
    <name type="scientific">Pyrus ussuriensis x Pyrus communis</name>
    <dbReference type="NCBI Taxonomy" id="2448454"/>
    <lineage>
        <taxon>Eukaryota</taxon>
        <taxon>Viridiplantae</taxon>
        <taxon>Streptophyta</taxon>
        <taxon>Embryophyta</taxon>
        <taxon>Tracheophyta</taxon>
        <taxon>Spermatophyta</taxon>
        <taxon>Magnoliopsida</taxon>
        <taxon>eudicotyledons</taxon>
        <taxon>Gunneridae</taxon>
        <taxon>Pentapetalae</taxon>
        <taxon>rosids</taxon>
        <taxon>fabids</taxon>
        <taxon>Rosales</taxon>
        <taxon>Rosaceae</taxon>
        <taxon>Amygdaloideae</taxon>
        <taxon>Maleae</taxon>
        <taxon>Pyrus</taxon>
    </lineage>
</organism>